<dbReference type="InterPro" id="IPR003148">
    <property type="entry name" value="RCK_N"/>
</dbReference>
<dbReference type="InterPro" id="IPR036291">
    <property type="entry name" value="NAD(P)-bd_dom_sf"/>
</dbReference>
<gene>
    <name evidence="5" type="ORF">E5986_01410</name>
</gene>
<reference evidence="5 6" key="1">
    <citation type="submission" date="2019-04" db="EMBL/GenBank/DDBJ databases">
        <title>Microbes associate with the intestines of laboratory mice.</title>
        <authorList>
            <person name="Navarre W."/>
            <person name="Wong E."/>
            <person name="Huang K.C."/>
            <person name="Tropini C."/>
            <person name="Ng K."/>
            <person name="Yu B."/>
        </authorList>
    </citation>
    <scope>NUCLEOTIDE SEQUENCE [LARGE SCALE GENOMIC DNA]</scope>
    <source>
        <strain evidence="5 6">NM80_B27</strain>
    </source>
</reference>
<feature type="region of interest" description="Disordered" evidence="3">
    <location>
        <begin position="136"/>
        <end position="185"/>
    </location>
</feature>
<evidence type="ECO:0000313" key="6">
    <source>
        <dbReference type="Proteomes" id="UP000308978"/>
    </source>
</evidence>
<evidence type="ECO:0000259" key="4">
    <source>
        <dbReference type="PROSITE" id="PS51201"/>
    </source>
</evidence>
<dbReference type="Pfam" id="PF02254">
    <property type="entry name" value="TrkA_N"/>
    <property type="match status" value="1"/>
</dbReference>
<feature type="compositionally biased region" description="Acidic residues" evidence="3">
    <location>
        <begin position="137"/>
        <end position="165"/>
    </location>
</feature>
<name>A0A4S4G6D0_9ACTN</name>
<keyword evidence="2" id="KW-0406">Ion transport</keyword>
<keyword evidence="1" id="KW-0813">Transport</keyword>
<evidence type="ECO:0000256" key="3">
    <source>
        <dbReference type="SAM" id="MobiDB-lite"/>
    </source>
</evidence>
<dbReference type="SUPFAM" id="SSF51735">
    <property type="entry name" value="NAD(P)-binding Rossmann-fold domains"/>
    <property type="match status" value="1"/>
</dbReference>
<dbReference type="PANTHER" id="PTHR43833">
    <property type="entry name" value="POTASSIUM CHANNEL PROTEIN 2-RELATED-RELATED"/>
    <property type="match status" value="1"/>
</dbReference>
<dbReference type="InterPro" id="IPR050721">
    <property type="entry name" value="Trk_Ktr_HKT_K-transport"/>
</dbReference>
<dbReference type="Gene3D" id="3.40.50.720">
    <property type="entry name" value="NAD(P)-binding Rossmann-like Domain"/>
    <property type="match status" value="1"/>
</dbReference>
<organism evidence="5 6">
    <name type="scientific">Adlercreutzia caecimuris</name>
    <dbReference type="NCBI Taxonomy" id="671266"/>
    <lineage>
        <taxon>Bacteria</taxon>
        <taxon>Bacillati</taxon>
        <taxon>Actinomycetota</taxon>
        <taxon>Coriobacteriia</taxon>
        <taxon>Eggerthellales</taxon>
        <taxon>Eggerthellaceae</taxon>
        <taxon>Adlercreutzia</taxon>
    </lineage>
</organism>
<evidence type="ECO:0000256" key="2">
    <source>
        <dbReference type="ARBA" id="ARBA00023065"/>
    </source>
</evidence>
<dbReference type="AlphaFoldDB" id="A0A4S4G6D0"/>
<dbReference type="RefSeq" id="WP_016309464.1">
    <property type="nucleotide sequence ID" value="NZ_CAQMYJ010000002.1"/>
</dbReference>
<dbReference type="EMBL" id="SSTJ01000001">
    <property type="protein sequence ID" value="THG38973.1"/>
    <property type="molecule type" value="Genomic_DNA"/>
</dbReference>
<evidence type="ECO:0000313" key="5">
    <source>
        <dbReference type="EMBL" id="THG38973.1"/>
    </source>
</evidence>
<dbReference type="Proteomes" id="UP000308978">
    <property type="component" value="Unassembled WGS sequence"/>
</dbReference>
<sequence>MRVVIVGGRTRADYLMGALAEEAEAVVVINDDRRFCEYLSSRHEGTVIWGDGTKRSVLEDADVAGFDAIVALTGYDADNLAICQVAKAFLDIRLQLCIVSNPENTRIFRQLGVTAAISATAALTQAIRDAIGAVAPDEGEAAAEDADQREPDDEENIDPEEDGGEEGGSLLSLLGSWHRIGKDRR</sequence>
<dbReference type="GO" id="GO:0006813">
    <property type="term" value="P:potassium ion transport"/>
    <property type="evidence" value="ECO:0007669"/>
    <property type="project" value="InterPro"/>
</dbReference>
<proteinExistence type="predicted"/>
<dbReference type="PANTHER" id="PTHR43833:SF5">
    <property type="entry name" value="TRK SYSTEM POTASSIUM UPTAKE PROTEIN TRKA"/>
    <property type="match status" value="1"/>
</dbReference>
<accession>A0A4S4G6D0</accession>
<evidence type="ECO:0000256" key="1">
    <source>
        <dbReference type="ARBA" id="ARBA00022448"/>
    </source>
</evidence>
<feature type="domain" description="RCK N-terminal" evidence="4">
    <location>
        <begin position="1"/>
        <end position="117"/>
    </location>
</feature>
<protein>
    <submittedName>
        <fullName evidence="5">TrkA family potassium uptake protein</fullName>
    </submittedName>
</protein>
<dbReference type="GeneID" id="82189625"/>
<dbReference type="PROSITE" id="PS51201">
    <property type="entry name" value="RCK_N"/>
    <property type="match status" value="1"/>
</dbReference>
<comment type="caution">
    <text evidence="5">The sequence shown here is derived from an EMBL/GenBank/DDBJ whole genome shotgun (WGS) entry which is preliminary data.</text>
</comment>